<reference evidence="2" key="3">
    <citation type="submission" date="2025-09" db="UniProtKB">
        <authorList>
            <consortium name="Ensembl"/>
        </authorList>
    </citation>
    <scope>IDENTIFICATION</scope>
</reference>
<reference evidence="2" key="1">
    <citation type="journal article" date="2019" name="bioRxiv">
        <title>Long live the king: chromosome-level assembly of the lion (Panthera leo) using linked-read, Hi-C, and long read data.</title>
        <authorList>
            <person name="Armstrong E.E."/>
            <person name="Taylor R.W."/>
            <person name="Miller D.E."/>
            <person name="Kaelin C."/>
            <person name="Barsh G."/>
            <person name="Hadly E.A."/>
            <person name="Petrov D."/>
        </authorList>
    </citation>
    <scope>NUCLEOTIDE SEQUENCE [LARGE SCALE GENOMIC DNA]</scope>
</reference>
<evidence type="ECO:0000313" key="3">
    <source>
        <dbReference type="Proteomes" id="UP000694399"/>
    </source>
</evidence>
<evidence type="ECO:0000313" key="2">
    <source>
        <dbReference type="Ensembl" id="ENSPLOP00000002912.1"/>
    </source>
</evidence>
<feature type="region of interest" description="Disordered" evidence="1">
    <location>
        <begin position="19"/>
        <end position="52"/>
    </location>
</feature>
<accession>A0A8C8WF08</accession>
<protein>
    <submittedName>
        <fullName evidence="2">Uncharacterized protein</fullName>
    </submittedName>
</protein>
<keyword evidence="3" id="KW-1185">Reference proteome</keyword>
<dbReference type="AlphaFoldDB" id="A0A8C8WF08"/>
<feature type="compositionally biased region" description="Low complexity" evidence="1">
    <location>
        <begin position="24"/>
        <end position="34"/>
    </location>
</feature>
<reference evidence="2" key="2">
    <citation type="submission" date="2025-08" db="UniProtKB">
        <authorList>
            <consortium name="Ensembl"/>
        </authorList>
    </citation>
    <scope>IDENTIFICATION</scope>
</reference>
<dbReference type="Ensembl" id="ENSPLOT00000003189.1">
    <property type="protein sequence ID" value="ENSPLOP00000002912.1"/>
    <property type="gene ID" value="ENSPLOG00000002087.1"/>
</dbReference>
<evidence type="ECO:0000256" key="1">
    <source>
        <dbReference type="SAM" id="MobiDB-lite"/>
    </source>
</evidence>
<name>A0A8C8WF08_PANLE</name>
<sequence>MRIAYKRVSHTGEFLEETSLGKSLARGPRPLASAAGGGGGGAGSAVAEQGLVRPRGRVRSPFAFRHGTGVEFSLHPGLG</sequence>
<proteinExistence type="predicted"/>
<organism evidence="2 3">
    <name type="scientific">Panthera leo</name>
    <name type="common">Lion</name>
    <dbReference type="NCBI Taxonomy" id="9689"/>
    <lineage>
        <taxon>Eukaryota</taxon>
        <taxon>Metazoa</taxon>
        <taxon>Chordata</taxon>
        <taxon>Craniata</taxon>
        <taxon>Vertebrata</taxon>
        <taxon>Euteleostomi</taxon>
        <taxon>Mammalia</taxon>
        <taxon>Eutheria</taxon>
        <taxon>Laurasiatheria</taxon>
        <taxon>Carnivora</taxon>
        <taxon>Feliformia</taxon>
        <taxon>Felidae</taxon>
        <taxon>Pantherinae</taxon>
        <taxon>Panthera</taxon>
    </lineage>
</organism>
<dbReference type="Proteomes" id="UP000694399">
    <property type="component" value="Chromosome X"/>
</dbReference>